<evidence type="ECO:0000259" key="6">
    <source>
        <dbReference type="PROSITE" id="PS50977"/>
    </source>
</evidence>
<dbReference type="Pfam" id="PF13977">
    <property type="entry name" value="TetR_C_6"/>
    <property type="match status" value="1"/>
</dbReference>
<evidence type="ECO:0000256" key="4">
    <source>
        <dbReference type="ARBA" id="ARBA00023163"/>
    </source>
</evidence>
<feature type="domain" description="HTH tetR-type" evidence="6">
    <location>
        <begin position="1"/>
        <end position="45"/>
    </location>
</feature>
<evidence type="ECO:0000256" key="5">
    <source>
        <dbReference type="PROSITE-ProRule" id="PRU00335"/>
    </source>
</evidence>
<feature type="DNA-binding region" description="H-T-H motif" evidence="5">
    <location>
        <begin position="8"/>
        <end position="27"/>
    </location>
</feature>
<evidence type="ECO:0000256" key="3">
    <source>
        <dbReference type="ARBA" id="ARBA00023125"/>
    </source>
</evidence>
<proteinExistence type="predicted"/>
<organism evidence="7 8">
    <name type="scientific">Shimia gijangensis</name>
    <dbReference type="NCBI Taxonomy" id="1470563"/>
    <lineage>
        <taxon>Bacteria</taxon>
        <taxon>Pseudomonadati</taxon>
        <taxon>Pseudomonadota</taxon>
        <taxon>Alphaproteobacteria</taxon>
        <taxon>Rhodobacterales</taxon>
        <taxon>Roseobacteraceae</taxon>
    </lineage>
</organism>
<reference evidence="8" key="1">
    <citation type="submission" date="2016-11" db="EMBL/GenBank/DDBJ databases">
        <authorList>
            <person name="Varghese N."/>
            <person name="Submissions S."/>
        </authorList>
    </citation>
    <scope>NUCLEOTIDE SEQUENCE [LARGE SCALE GENOMIC DNA]</scope>
    <source>
        <strain evidence="8">DSM 100564</strain>
    </source>
</reference>
<dbReference type="InterPro" id="IPR036271">
    <property type="entry name" value="Tet_transcr_reg_TetR-rel_C_sf"/>
</dbReference>
<gene>
    <name evidence="7" type="ORF">SAMN05444000_10511</name>
</gene>
<dbReference type="EMBL" id="FQZQ01000005">
    <property type="protein sequence ID" value="SHJ08536.1"/>
    <property type="molecule type" value="Genomic_DNA"/>
</dbReference>
<dbReference type="SUPFAM" id="SSF48498">
    <property type="entry name" value="Tetracyclin repressor-like, C-terminal domain"/>
    <property type="match status" value="1"/>
</dbReference>
<dbReference type="SUPFAM" id="SSF46689">
    <property type="entry name" value="Homeodomain-like"/>
    <property type="match status" value="1"/>
</dbReference>
<keyword evidence="4" id="KW-0804">Transcription</keyword>
<evidence type="ECO:0000256" key="2">
    <source>
        <dbReference type="ARBA" id="ARBA00023015"/>
    </source>
</evidence>
<dbReference type="AlphaFoldDB" id="A0A1M6GEY8"/>
<dbReference type="PROSITE" id="PS50977">
    <property type="entry name" value="HTH_TETR_2"/>
    <property type="match status" value="1"/>
</dbReference>
<keyword evidence="8" id="KW-1185">Reference proteome</keyword>
<dbReference type="GO" id="GO:0003677">
    <property type="term" value="F:DNA binding"/>
    <property type="evidence" value="ECO:0007669"/>
    <property type="project" value="UniProtKB-UniRule"/>
</dbReference>
<dbReference type="InterPro" id="IPR001647">
    <property type="entry name" value="HTH_TetR"/>
</dbReference>
<dbReference type="STRING" id="1470563.SAMN05444000_10511"/>
<dbReference type="Pfam" id="PF00440">
    <property type="entry name" value="TetR_N"/>
    <property type="match status" value="1"/>
</dbReference>
<evidence type="ECO:0000313" key="7">
    <source>
        <dbReference type="EMBL" id="SHJ08536.1"/>
    </source>
</evidence>
<evidence type="ECO:0000256" key="1">
    <source>
        <dbReference type="ARBA" id="ARBA00022491"/>
    </source>
</evidence>
<accession>A0A1M6GEY8</accession>
<dbReference type="Gene3D" id="1.10.357.10">
    <property type="entry name" value="Tetracycline Repressor, domain 2"/>
    <property type="match status" value="1"/>
</dbReference>
<keyword evidence="2" id="KW-0805">Transcription regulation</keyword>
<evidence type="ECO:0000313" key="8">
    <source>
        <dbReference type="Proteomes" id="UP000183982"/>
    </source>
</evidence>
<keyword evidence="3 5" id="KW-0238">DNA-binding</keyword>
<keyword evidence="1" id="KW-0678">Repressor</keyword>
<sequence>MQGLSGTTLAKVADRAGVSQGVLVFHFKSKSGLLNATCRHLIEDYMQLWQPALDLINPAERITGLVRADFDPSICSPQQLALWFAFWGEGNAHNWYDDFCRDAERQRTDAMIDTCRALVPSENPEILAQSIDCFIDGLWLQMHLQGEKVTPQDAQERALGHLHLLLPNIV</sequence>
<dbReference type="Proteomes" id="UP000183982">
    <property type="component" value="Unassembled WGS sequence"/>
</dbReference>
<dbReference type="InterPro" id="IPR009057">
    <property type="entry name" value="Homeodomain-like_sf"/>
</dbReference>
<protein>
    <submittedName>
        <fullName evidence="7">Transcriptional regulator, TetR family</fullName>
    </submittedName>
</protein>
<dbReference type="InterPro" id="IPR039538">
    <property type="entry name" value="BetI_C"/>
</dbReference>
<name>A0A1M6GEY8_9RHOB</name>